<feature type="signal peptide" evidence="1">
    <location>
        <begin position="1"/>
        <end position="21"/>
    </location>
</feature>
<gene>
    <name evidence="2" type="ORF">AUEXF2481DRAFT_632643</name>
</gene>
<accession>A0A074YES7</accession>
<dbReference type="STRING" id="1043005.A0A074YES7"/>
<evidence type="ECO:0000313" key="2">
    <source>
        <dbReference type="EMBL" id="KEQ96308.1"/>
    </source>
</evidence>
<sequence>MRGVVAFAGLASLFAIPSSLAQDIDFDGIDAAPDPVVVTPAVAVASQTVSVAPVAQQASAAAASVTIALDNGASSLESTPAPVEKRSVPYKRDGTCAAQPSGSGYVPIPDTPQNFLADSGVWGDSLTAPLPDGYSLIFSNLTGSLSASNYMGLYTLRSYDTNACAGYCKKASGCVSFNVYVERDPTLDPNTNNCPTPPSTSNFRCTLWGTPVTAKQATNKGQWRAKFQVLIAGSNAYSKVAAPAPVAPTDPLTQFTASDPLKGAMNAPLDSNGHNTYMGYTYYPFSQSQGYTPSTCAAACLAQTAYDKAHPAADGSFMACLFFNAYVLNINGVPQGLYCSNYNTTWSSAYA</sequence>
<dbReference type="OrthoDB" id="271448at2759"/>
<name>A0A074YES7_AURSE</name>
<reference evidence="2 3" key="1">
    <citation type="journal article" date="2014" name="BMC Genomics">
        <title>Genome sequencing of four Aureobasidium pullulans varieties: biotechnological potential, stress tolerance, and description of new species.</title>
        <authorList>
            <person name="Gostin Ar C."/>
            <person name="Ohm R.A."/>
            <person name="Kogej T."/>
            <person name="Sonjak S."/>
            <person name="Turk M."/>
            <person name="Zajc J."/>
            <person name="Zalar P."/>
            <person name="Grube M."/>
            <person name="Sun H."/>
            <person name="Han J."/>
            <person name="Sharma A."/>
            <person name="Chiniquy J."/>
            <person name="Ngan C.Y."/>
            <person name="Lipzen A."/>
            <person name="Barry K."/>
            <person name="Grigoriev I.V."/>
            <person name="Gunde-Cimerman N."/>
        </authorList>
    </citation>
    <scope>NUCLEOTIDE SEQUENCE [LARGE SCALE GENOMIC DNA]</scope>
    <source>
        <strain evidence="2 3">EXF-2481</strain>
    </source>
</reference>
<evidence type="ECO:0008006" key="4">
    <source>
        <dbReference type="Google" id="ProtNLM"/>
    </source>
</evidence>
<dbReference type="PANTHER" id="PTHR36578:SF1">
    <property type="entry name" value="APPLE DOMAIN-CONTAINING PROTEIN"/>
    <property type="match status" value="1"/>
</dbReference>
<dbReference type="PANTHER" id="PTHR36578">
    <property type="entry name" value="CHROMOSOME 15, WHOLE GENOME SHOTGUN SEQUENCE"/>
    <property type="match status" value="1"/>
</dbReference>
<dbReference type="HOGENOM" id="CLU_022878_0_0_1"/>
<evidence type="ECO:0000256" key="1">
    <source>
        <dbReference type="SAM" id="SignalP"/>
    </source>
</evidence>
<dbReference type="InParanoid" id="A0A074YES7"/>
<keyword evidence="1" id="KW-0732">Signal</keyword>
<dbReference type="GeneID" id="25369737"/>
<keyword evidence="3" id="KW-1185">Reference proteome</keyword>
<dbReference type="Proteomes" id="UP000030641">
    <property type="component" value="Unassembled WGS sequence"/>
</dbReference>
<protein>
    <recommendedName>
        <fullName evidence="4">Apple domain-containing protein</fullName>
    </recommendedName>
</protein>
<dbReference type="RefSeq" id="XP_013345091.1">
    <property type="nucleotide sequence ID" value="XM_013489637.1"/>
</dbReference>
<dbReference type="AlphaFoldDB" id="A0A074YES7"/>
<feature type="chain" id="PRO_5001703271" description="Apple domain-containing protein" evidence="1">
    <location>
        <begin position="22"/>
        <end position="351"/>
    </location>
</feature>
<evidence type="ECO:0000313" key="3">
    <source>
        <dbReference type="Proteomes" id="UP000030641"/>
    </source>
</evidence>
<dbReference type="EMBL" id="KL584756">
    <property type="protein sequence ID" value="KEQ96308.1"/>
    <property type="molecule type" value="Genomic_DNA"/>
</dbReference>
<proteinExistence type="predicted"/>
<dbReference type="OMA" id="ACIEVES"/>
<organism evidence="2 3">
    <name type="scientific">Aureobasidium subglaciale (strain EXF-2481)</name>
    <name type="common">Aureobasidium pullulans var. subglaciale</name>
    <dbReference type="NCBI Taxonomy" id="1043005"/>
    <lineage>
        <taxon>Eukaryota</taxon>
        <taxon>Fungi</taxon>
        <taxon>Dikarya</taxon>
        <taxon>Ascomycota</taxon>
        <taxon>Pezizomycotina</taxon>
        <taxon>Dothideomycetes</taxon>
        <taxon>Dothideomycetidae</taxon>
        <taxon>Dothideales</taxon>
        <taxon>Saccotheciaceae</taxon>
        <taxon>Aureobasidium</taxon>
    </lineage>
</organism>